<evidence type="ECO:0000256" key="1">
    <source>
        <dbReference type="SAM" id="Phobius"/>
    </source>
</evidence>
<reference evidence="2 3" key="1">
    <citation type="submission" date="2019-08" db="EMBL/GenBank/DDBJ databases">
        <authorList>
            <person name="Peeters C."/>
        </authorList>
    </citation>
    <scope>NUCLEOTIDE SEQUENCE [LARGE SCALE GENOMIC DNA]</scope>
    <source>
        <strain evidence="2 3">LMG 30175</strain>
    </source>
</reference>
<organism evidence="2 3">
    <name type="scientific">Pandoraea terrae</name>
    <dbReference type="NCBI Taxonomy" id="1537710"/>
    <lineage>
        <taxon>Bacteria</taxon>
        <taxon>Pseudomonadati</taxon>
        <taxon>Pseudomonadota</taxon>
        <taxon>Betaproteobacteria</taxon>
        <taxon>Burkholderiales</taxon>
        <taxon>Burkholderiaceae</taxon>
        <taxon>Pandoraea</taxon>
    </lineage>
</organism>
<keyword evidence="1" id="KW-0812">Transmembrane</keyword>
<sequence>MTDERHGGGLVGALSLASSGLKTISTLRRRRLWAKAQIRNWMDFVCVTVFVICPVITSAIAVAAEARQPCLSVTDPAFHSMLPPNTTGT</sequence>
<dbReference type="Proteomes" id="UP000414233">
    <property type="component" value="Unassembled WGS sequence"/>
</dbReference>
<accession>A0A5E4Z6C6</accession>
<keyword evidence="3" id="KW-1185">Reference proteome</keyword>
<proteinExistence type="predicted"/>
<name>A0A5E4Z6C6_9BURK</name>
<keyword evidence="1" id="KW-1133">Transmembrane helix</keyword>
<evidence type="ECO:0000313" key="2">
    <source>
        <dbReference type="EMBL" id="VVE56298.1"/>
    </source>
</evidence>
<dbReference type="AlphaFoldDB" id="A0A5E4Z6C6"/>
<evidence type="ECO:0000313" key="3">
    <source>
        <dbReference type="Proteomes" id="UP000414233"/>
    </source>
</evidence>
<gene>
    <name evidence="2" type="ORF">PTE30175_04981</name>
</gene>
<protein>
    <submittedName>
        <fullName evidence="2">Uncharacterized protein</fullName>
    </submittedName>
</protein>
<dbReference type="EMBL" id="CABPRZ010000031">
    <property type="protein sequence ID" value="VVE56298.1"/>
    <property type="molecule type" value="Genomic_DNA"/>
</dbReference>
<keyword evidence="1" id="KW-0472">Membrane</keyword>
<feature type="transmembrane region" description="Helical" evidence="1">
    <location>
        <begin position="44"/>
        <end position="64"/>
    </location>
</feature>